<feature type="transmembrane region" description="Helical" evidence="9">
    <location>
        <begin position="128"/>
        <end position="147"/>
    </location>
</feature>
<dbReference type="EMBL" id="SLUI01000003">
    <property type="protein sequence ID" value="TCL38539.1"/>
    <property type="molecule type" value="Genomic_DNA"/>
</dbReference>
<comment type="subcellular location">
    <subcellularLocation>
        <location evidence="1">Cell inner membrane</location>
        <topology evidence="1">Multi-pass membrane protein</topology>
    </subcellularLocation>
</comment>
<dbReference type="Pfam" id="PF04290">
    <property type="entry name" value="DctQ"/>
    <property type="match status" value="1"/>
</dbReference>
<evidence type="ECO:0000259" key="10">
    <source>
        <dbReference type="Pfam" id="PF04290"/>
    </source>
</evidence>
<evidence type="ECO:0000256" key="8">
    <source>
        <dbReference type="ARBA" id="ARBA00038436"/>
    </source>
</evidence>
<evidence type="ECO:0000256" key="3">
    <source>
        <dbReference type="ARBA" id="ARBA00022475"/>
    </source>
</evidence>
<feature type="domain" description="Tripartite ATP-independent periplasmic transporters DctQ component" evidence="10">
    <location>
        <begin position="24"/>
        <end position="152"/>
    </location>
</feature>
<evidence type="ECO:0000256" key="6">
    <source>
        <dbReference type="ARBA" id="ARBA00022989"/>
    </source>
</evidence>
<evidence type="ECO:0000256" key="1">
    <source>
        <dbReference type="ARBA" id="ARBA00004429"/>
    </source>
</evidence>
<sequence length="163" mass="18388">MGQVIWNFIKKIDEIVGMALMAFIVLLACANVFMRYVVGAPWGWVEEVTIFTFVWLTMIGAASVIKVEGHCSIDVLVRRLPPKYERTATIAADICVIITLLLMIWYGWELSMGAADKVTPMLGIPYTYVDLAIPVASVFMLIYYLELTWLDITGKRKKCDLGE</sequence>
<evidence type="ECO:0000313" key="12">
    <source>
        <dbReference type="Proteomes" id="UP000295063"/>
    </source>
</evidence>
<evidence type="ECO:0000256" key="7">
    <source>
        <dbReference type="ARBA" id="ARBA00023136"/>
    </source>
</evidence>
<dbReference type="InterPro" id="IPR055348">
    <property type="entry name" value="DctQ"/>
</dbReference>
<feature type="transmembrane region" description="Helical" evidence="9">
    <location>
        <begin position="88"/>
        <end position="108"/>
    </location>
</feature>
<keyword evidence="4" id="KW-0997">Cell inner membrane</keyword>
<comment type="similarity">
    <text evidence="8">Belongs to the TRAP transporter small permease family.</text>
</comment>
<keyword evidence="12" id="KW-1185">Reference proteome</keyword>
<evidence type="ECO:0000256" key="2">
    <source>
        <dbReference type="ARBA" id="ARBA00022448"/>
    </source>
</evidence>
<feature type="transmembrane region" description="Helical" evidence="9">
    <location>
        <begin position="48"/>
        <end position="67"/>
    </location>
</feature>
<dbReference type="Proteomes" id="UP000295063">
    <property type="component" value="Unassembled WGS sequence"/>
</dbReference>
<protein>
    <submittedName>
        <fullName evidence="11">TRAP-type C4-dicarboxylate transport system permease small subunit</fullName>
    </submittedName>
</protein>
<dbReference type="PANTHER" id="PTHR35011:SF2">
    <property type="entry name" value="2,3-DIKETO-L-GULONATE TRAP TRANSPORTER SMALL PERMEASE PROTEIN YIAM"/>
    <property type="match status" value="1"/>
</dbReference>
<name>A0A4V2Q8U7_9FIRM</name>
<keyword evidence="3" id="KW-1003">Cell membrane</keyword>
<dbReference type="PANTHER" id="PTHR35011">
    <property type="entry name" value="2,3-DIKETO-L-GULONATE TRAP TRANSPORTER SMALL PERMEASE PROTEIN YIAM"/>
    <property type="match status" value="1"/>
</dbReference>
<dbReference type="AlphaFoldDB" id="A0A4V2Q8U7"/>
<keyword evidence="7 9" id="KW-0472">Membrane</keyword>
<reference evidence="11 12" key="1">
    <citation type="submission" date="2019-03" db="EMBL/GenBank/DDBJ databases">
        <title>Genomic Encyclopedia of Type Strains, Phase IV (KMG-IV): sequencing the most valuable type-strain genomes for metagenomic binning, comparative biology and taxonomic classification.</title>
        <authorList>
            <person name="Goeker M."/>
        </authorList>
    </citation>
    <scope>NUCLEOTIDE SEQUENCE [LARGE SCALE GENOMIC DNA]</scope>
    <source>
        <strain evidence="11 12">DSM 15969</strain>
    </source>
</reference>
<organism evidence="11 12">
    <name type="scientific">Anaerospora hongkongensis</name>
    <dbReference type="NCBI Taxonomy" id="244830"/>
    <lineage>
        <taxon>Bacteria</taxon>
        <taxon>Bacillati</taxon>
        <taxon>Bacillota</taxon>
        <taxon>Negativicutes</taxon>
        <taxon>Selenomonadales</taxon>
        <taxon>Sporomusaceae</taxon>
        <taxon>Anaerospora</taxon>
    </lineage>
</organism>
<keyword evidence="6 9" id="KW-1133">Transmembrane helix</keyword>
<evidence type="ECO:0000256" key="9">
    <source>
        <dbReference type="SAM" id="Phobius"/>
    </source>
</evidence>
<dbReference type="GO" id="GO:0015740">
    <property type="term" value="P:C4-dicarboxylate transport"/>
    <property type="evidence" value="ECO:0007669"/>
    <property type="project" value="TreeGrafter"/>
</dbReference>
<accession>A0A4V2Q8U7</accession>
<evidence type="ECO:0000313" key="11">
    <source>
        <dbReference type="EMBL" id="TCL38539.1"/>
    </source>
</evidence>
<dbReference type="RefSeq" id="WP_132076439.1">
    <property type="nucleotide sequence ID" value="NZ_DALZLR010000018.1"/>
</dbReference>
<proteinExistence type="inferred from homology"/>
<comment type="caution">
    <text evidence="11">The sequence shown here is derived from an EMBL/GenBank/DDBJ whole genome shotgun (WGS) entry which is preliminary data.</text>
</comment>
<feature type="transmembrane region" description="Helical" evidence="9">
    <location>
        <begin position="15"/>
        <end position="36"/>
    </location>
</feature>
<dbReference type="GO" id="GO:0022857">
    <property type="term" value="F:transmembrane transporter activity"/>
    <property type="evidence" value="ECO:0007669"/>
    <property type="project" value="TreeGrafter"/>
</dbReference>
<evidence type="ECO:0000256" key="4">
    <source>
        <dbReference type="ARBA" id="ARBA00022519"/>
    </source>
</evidence>
<dbReference type="GO" id="GO:0005886">
    <property type="term" value="C:plasma membrane"/>
    <property type="evidence" value="ECO:0007669"/>
    <property type="project" value="UniProtKB-SubCell"/>
</dbReference>
<dbReference type="InterPro" id="IPR007387">
    <property type="entry name" value="TRAP_DctQ"/>
</dbReference>
<dbReference type="OrthoDB" id="9815614at2"/>
<gene>
    <name evidence="11" type="ORF">EV210_10311</name>
</gene>
<keyword evidence="5 9" id="KW-0812">Transmembrane</keyword>
<evidence type="ECO:0000256" key="5">
    <source>
        <dbReference type="ARBA" id="ARBA00022692"/>
    </source>
</evidence>
<keyword evidence="2" id="KW-0813">Transport</keyword>